<reference evidence="2" key="1">
    <citation type="submission" date="2024-06" db="EMBL/GenBank/DDBJ databases">
        <authorList>
            <person name="Ryan C."/>
        </authorList>
    </citation>
    <scope>NUCLEOTIDE SEQUENCE [LARGE SCALE GENOMIC DNA]</scope>
</reference>
<reference evidence="1 2" key="2">
    <citation type="submission" date="2024-10" db="EMBL/GenBank/DDBJ databases">
        <authorList>
            <person name="Ryan C."/>
        </authorList>
    </citation>
    <scope>NUCLEOTIDE SEQUENCE [LARGE SCALE GENOMIC DNA]</scope>
</reference>
<dbReference type="Proteomes" id="UP001497457">
    <property type="component" value="Chromosome 13rd"/>
</dbReference>
<sequence>MLSGRRPNTADPWSIAAWWMVSDQASFPPTQLFFCIGGITGDDGDLVNDDSTPYNRSHGLKPQFLLRKM</sequence>
<protein>
    <submittedName>
        <fullName evidence="1">Uncharacterized protein</fullName>
    </submittedName>
</protein>
<name>A0ABC8WMV7_9POAL</name>
<accession>A0ABC8WMV7</accession>
<evidence type="ECO:0000313" key="1">
    <source>
        <dbReference type="EMBL" id="CAL4912721.1"/>
    </source>
</evidence>
<gene>
    <name evidence="1" type="ORF">URODEC1_LOCUS15785</name>
</gene>
<dbReference type="AlphaFoldDB" id="A0ABC8WMV7"/>
<organism evidence="1 2">
    <name type="scientific">Urochloa decumbens</name>
    <dbReference type="NCBI Taxonomy" id="240449"/>
    <lineage>
        <taxon>Eukaryota</taxon>
        <taxon>Viridiplantae</taxon>
        <taxon>Streptophyta</taxon>
        <taxon>Embryophyta</taxon>
        <taxon>Tracheophyta</taxon>
        <taxon>Spermatophyta</taxon>
        <taxon>Magnoliopsida</taxon>
        <taxon>Liliopsida</taxon>
        <taxon>Poales</taxon>
        <taxon>Poaceae</taxon>
        <taxon>PACMAD clade</taxon>
        <taxon>Panicoideae</taxon>
        <taxon>Panicodae</taxon>
        <taxon>Paniceae</taxon>
        <taxon>Melinidinae</taxon>
        <taxon>Urochloa</taxon>
    </lineage>
</organism>
<keyword evidence="2" id="KW-1185">Reference proteome</keyword>
<proteinExistence type="predicted"/>
<dbReference type="EMBL" id="OZ075123">
    <property type="protein sequence ID" value="CAL4912721.1"/>
    <property type="molecule type" value="Genomic_DNA"/>
</dbReference>
<evidence type="ECO:0000313" key="2">
    <source>
        <dbReference type="Proteomes" id="UP001497457"/>
    </source>
</evidence>